<evidence type="ECO:0000256" key="1">
    <source>
        <dbReference type="SAM" id="MobiDB-lite"/>
    </source>
</evidence>
<evidence type="ECO:0000313" key="2">
    <source>
        <dbReference type="EMBL" id="CAE7555708.1"/>
    </source>
</evidence>
<proteinExistence type="predicted"/>
<keyword evidence="3" id="KW-1185">Reference proteome</keyword>
<evidence type="ECO:0000313" key="3">
    <source>
        <dbReference type="Proteomes" id="UP000604046"/>
    </source>
</evidence>
<reference evidence="2" key="1">
    <citation type="submission" date="2021-02" db="EMBL/GenBank/DDBJ databases">
        <authorList>
            <person name="Dougan E. K."/>
            <person name="Rhodes N."/>
            <person name="Thang M."/>
            <person name="Chan C."/>
        </authorList>
    </citation>
    <scope>NUCLEOTIDE SEQUENCE</scope>
</reference>
<organism evidence="2 3">
    <name type="scientific">Symbiodinium natans</name>
    <dbReference type="NCBI Taxonomy" id="878477"/>
    <lineage>
        <taxon>Eukaryota</taxon>
        <taxon>Sar</taxon>
        <taxon>Alveolata</taxon>
        <taxon>Dinophyceae</taxon>
        <taxon>Suessiales</taxon>
        <taxon>Symbiodiniaceae</taxon>
        <taxon>Symbiodinium</taxon>
    </lineage>
</organism>
<feature type="region of interest" description="Disordered" evidence="1">
    <location>
        <begin position="205"/>
        <end position="236"/>
    </location>
</feature>
<dbReference type="EMBL" id="CAJNDS010002646">
    <property type="protein sequence ID" value="CAE7555708.1"/>
    <property type="molecule type" value="Genomic_DNA"/>
</dbReference>
<name>A0A812TZ55_9DINO</name>
<comment type="caution">
    <text evidence="2">The sequence shown here is derived from an EMBL/GenBank/DDBJ whole genome shotgun (WGS) entry which is preliminary data.</text>
</comment>
<sequence>MEYDKQVDPVKEEDFLPHVLAPCISETLSCDSEAAAAIMEDNLHWRHDMGAEDEELLRILQSAEIQDQLKKDDAQTMEETLKDNDKRNRQKQAMMNKIRTLRAKETGQQGCAKRKPVAFEPDRTYTTAQVNALLPDVYRSQKDTFNACWRIWARKGKWSASRSWGEEGCEAKCVHKLGRIVWARHCELHPNASCPFVFEFGEDPETEAASKPKAGKMPKASAGKASVSSSSVGNSK</sequence>
<protein>
    <submittedName>
        <fullName evidence="2">Mug158 protein</fullName>
    </submittedName>
</protein>
<dbReference type="Proteomes" id="UP000604046">
    <property type="component" value="Unassembled WGS sequence"/>
</dbReference>
<feature type="compositionally biased region" description="Low complexity" evidence="1">
    <location>
        <begin position="219"/>
        <end position="236"/>
    </location>
</feature>
<gene>
    <name evidence="2" type="primary">mug158</name>
    <name evidence="2" type="ORF">SNAT2548_LOCUS31227</name>
</gene>
<dbReference type="AlphaFoldDB" id="A0A812TZ55"/>
<accession>A0A812TZ55</accession>